<reference evidence="1 2" key="1">
    <citation type="submission" date="2021-01" db="EMBL/GenBank/DDBJ databases">
        <title>Whole genome shotgun sequence of Planotetraspora mira NBRC 15435.</title>
        <authorList>
            <person name="Komaki H."/>
            <person name="Tamura T."/>
        </authorList>
    </citation>
    <scope>NUCLEOTIDE SEQUENCE [LARGE SCALE GENOMIC DNA]</scope>
    <source>
        <strain evidence="1 2">NBRC 15435</strain>
    </source>
</reference>
<dbReference type="Proteomes" id="UP000650628">
    <property type="component" value="Unassembled WGS sequence"/>
</dbReference>
<name>A0A8J3X756_9ACTN</name>
<gene>
    <name evidence="1" type="ORF">Pmi06nite_36870</name>
</gene>
<comment type="caution">
    <text evidence="1">The sequence shown here is derived from an EMBL/GenBank/DDBJ whole genome shotgun (WGS) entry which is preliminary data.</text>
</comment>
<dbReference type="AlphaFoldDB" id="A0A8J3X756"/>
<organism evidence="1 2">
    <name type="scientific">Planotetraspora mira</name>
    <dbReference type="NCBI Taxonomy" id="58121"/>
    <lineage>
        <taxon>Bacteria</taxon>
        <taxon>Bacillati</taxon>
        <taxon>Actinomycetota</taxon>
        <taxon>Actinomycetes</taxon>
        <taxon>Streptosporangiales</taxon>
        <taxon>Streptosporangiaceae</taxon>
        <taxon>Planotetraspora</taxon>
    </lineage>
</organism>
<evidence type="ECO:0000313" key="1">
    <source>
        <dbReference type="EMBL" id="GII30245.1"/>
    </source>
</evidence>
<sequence>MASEIGTIGSDAMELFEVCFRAGWTDGLPVIPPTAQRVAEFVERSGRKSGDLIAEMPPLGGAATVEKIAANAVMAGCVPEHMPVLIAALEAATDPAMNIGGVQCSTHMASPLMILHGPIRNELGINSGANTFGQGVRANATLGRALKLALVNIGESRPGEADKATLGQPGKFSFCIGENEEASPWPGLHVDRGLRSSDSAVTLYAAEGPQNINNQAADNPFDILKTVASMMTNLGSNHIFIQGESFVVLCPEHAQIIASCGWTKADVQHYLFQNATRGHAEIKAGGIHGPNTQNYTTWPRWVDRDDPDLRIPVARRVTDIVVIVAGGPGRHSAYLPGWGTRSVTRKIEI</sequence>
<accession>A0A8J3X756</accession>
<proteinExistence type="predicted"/>
<dbReference type="RefSeq" id="WP_203954224.1">
    <property type="nucleotide sequence ID" value="NZ_BOOO01000019.1"/>
</dbReference>
<evidence type="ECO:0000313" key="2">
    <source>
        <dbReference type="Proteomes" id="UP000650628"/>
    </source>
</evidence>
<keyword evidence="2" id="KW-1185">Reference proteome</keyword>
<dbReference type="EMBL" id="BOOO01000019">
    <property type="protein sequence ID" value="GII30245.1"/>
    <property type="molecule type" value="Genomic_DNA"/>
</dbReference>
<protein>
    <submittedName>
        <fullName evidence="1">Uncharacterized protein</fullName>
    </submittedName>
</protein>